<dbReference type="InterPro" id="IPR050862">
    <property type="entry name" value="RdRp_reductase_class-2"/>
</dbReference>
<keyword evidence="6 13" id="KW-0547">Nucleotide-binding</keyword>
<keyword evidence="10" id="KW-0676">Redox-active center</keyword>
<dbReference type="InterPro" id="IPR040763">
    <property type="entry name" value="RNR_alpha_hel"/>
</dbReference>
<evidence type="ECO:0000313" key="15">
    <source>
        <dbReference type="EMBL" id="OHA86113.1"/>
    </source>
</evidence>
<evidence type="ECO:0000256" key="1">
    <source>
        <dbReference type="ARBA" id="ARBA00001922"/>
    </source>
</evidence>
<evidence type="ECO:0000313" key="16">
    <source>
        <dbReference type="Proteomes" id="UP000178168"/>
    </source>
</evidence>
<evidence type="ECO:0000256" key="4">
    <source>
        <dbReference type="ARBA" id="ARBA00022628"/>
    </source>
</evidence>
<dbReference type="GO" id="GO:0008998">
    <property type="term" value="F:ribonucleoside-triphosphate reductase (thioredoxin) activity"/>
    <property type="evidence" value="ECO:0007669"/>
    <property type="project" value="UniProtKB-EC"/>
</dbReference>
<dbReference type="GO" id="GO:0005524">
    <property type="term" value="F:ATP binding"/>
    <property type="evidence" value="ECO:0007669"/>
    <property type="project" value="UniProtKB-UniRule"/>
</dbReference>
<dbReference type="SUPFAM" id="SSF51998">
    <property type="entry name" value="PFL-like glycyl radical enzymes"/>
    <property type="match status" value="1"/>
</dbReference>
<dbReference type="Pfam" id="PF03477">
    <property type="entry name" value="ATP-cone"/>
    <property type="match status" value="1"/>
</dbReference>
<dbReference type="Pfam" id="PF17975">
    <property type="entry name" value="RNR_Alpha"/>
    <property type="match status" value="1"/>
</dbReference>
<name>A0A1G2SLY6_9BACT</name>
<dbReference type="EMBL" id="MHUZ01000009">
    <property type="protein sequence ID" value="OHA86113.1"/>
    <property type="molecule type" value="Genomic_DNA"/>
</dbReference>
<dbReference type="GO" id="GO:0004748">
    <property type="term" value="F:ribonucleoside-diphosphate reductase activity, thioredoxin disulfide as acceptor"/>
    <property type="evidence" value="ECO:0007669"/>
    <property type="project" value="TreeGrafter"/>
</dbReference>
<dbReference type="STRING" id="1802730.A2591_03520"/>
<evidence type="ECO:0000256" key="2">
    <source>
        <dbReference type="ARBA" id="ARBA00005654"/>
    </source>
</evidence>
<comment type="similarity">
    <text evidence="2">Belongs to the class II ribonucleoside-triphosphate reductase family.</text>
</comment>
<evidence type="ECO:0000256" key="12">
    <source>
        <dbReference type="ARBA" id="ARBA00048987"/>
    </source>
</evidence>
<evidence type="ECO:0000256" key="7">
    <source>
        <dbReference type="ARBA" id="ARBA00022840"/>
    </source>
</evidence>
<keyword evidence="4" id="KW-0846">Cobalamin</keyword>
<dbReference type="PROSITE" id="PS51161">
    <property type="entry name" value="ATP_CONE"/>
    <property type="match status" value="1"/>
</dbReference>
<dbReference type="Pfam" id="PF21995">
    <property type="entry name" value="RNR-II_ins_dom"/>
    <property type="match status" value="1"/>
</dbReference>
<protein>
    <recommendedName>
        <fullName evidence="3">ribonucleoside-triphosphate reductase (thioredoxin)</fullName>
        <ecNumber evidence="3">1.17.4.2</ecNumber>
    </recommendedName>
</protein>
<dbReference type="PANTHER" id="PTHR43371:SF1">
    <property type="entry name" value="RIBONUCLEOSIDE-DIPHOSPHATE REDUCTASE"/>
    <property type="match status" value="1"/>
</dbReference>
<evidence type="ECO:0000256" key="8">
    <source>
        <dbReference type="ARBA" id="ARBA00023002"/>
    </source>
</evidence>
<dbReference type="Gene3D" id="3.20.70.20">
    <property type="match status" value="2"/>
</dbReference>
<dbReference type="AlphaFoldDB" id="A0A1G2SLY6"/>
<feature type="domain" description="ATP-cone" evidence="14">
    <location>
        <begin position="8"/>
        <end position="103"/>
    </location>
</feature>
<evidence type="ECO:0000256" key="3">
    <source>
        <dbReference type="ARBA" id="ARBA00012275"/>
    </source>
</evidence>
<keyword evidence="11" id="KW-0170">Cobalt</keyword>
<keyword evidence="5" id="KW-0235">DNA replication</keyword>
<organism evidence="15 16">
    <name type="scientific">Candidatus Yonathbacteria bacterium RIFOXYD1_FULL_52_36</name>
    <dbReference type="NCBI Taxonomy" id="1802730"/>
    <lineage>
        <taxon>Bacteria</taxon>
        <taxon>Candidatus Yonathiibacteriota</taxon>
    </lineage>
</organism>
<evidence type="ECO:0000259" key="14">
    <source>
        <dbReference type="PROSITE" id="PS51161"/>
    </source>
</evidence>
<gene>
    <name evidence="15" type="ORF">A2591_03520</name>
</gene>
<accession>A0A1G2SLY6</accession>
<reference evidence="15 16" key="1">
    <citation type="journal article" date="2016" name="Nat. Commun.">
        <title>Thousands of microbial genomes shed light on interconnected biogeochemical processes in an aquifer system.</title>
        <authorList>
            <person name="Anantharaman K."/>
            <person name="Brown C.T."/>
            <person name="Hug L.A."/>
            <person name="Sharon I."/>
            <person name="Castelle C.J."/>
            <person name="Probst A.J."/>
            <person name="Thomas B.C."/>
            <person name="Singh A."/>
            <person name="Wilkins M.J."/>
            <person name="Karaoz U."/>
            <person name="Brodie E.L."/>
            <person name="Williams K.H."/>
            <person name="Hubbard S.S."/>
            <person name="Banfield J.F."/>
        </authorList>
    </citation>
    <scope>NUCLEOTIDE SEQUENCE [LARGE SCALE GENOMIC DNA]</scope>
</reference>
<dbReference type="EC" id="1.17.4.2" evidence="3"/>
<sequence>MGREIPIKKIRKRDGSIVPFDLDRAAYAISKAMKATGEGSPKEAEYIARKVLSELLKLNKMVANFIPTVEGVQDIVEKELMLEDFVTTAKAYIIYRQERSRVRAAQAEVPERVRKVTEESKKYFRNQLAEFVYYRTYSRWIPEEGRRETWIETIDRYVNFMRENLGKKLTEAEYNEVREAMLNQEAAPSMRLMQFAGPAARATHVAAYNCSFIAPTKIRDFGEIMYVLMCGTGLGFTIESRNVQQLPQIKEQSGEKLPTHVVADSREGWADALVAGLDAWWNGKDVDFDFSQVRPSGARLKTFGGRASGPDPLRSVLEFGREKILRKQGRRLSNIDVHDLVCKIGEVVLAGGVRRSALISLSDLDDAEMRDAKKGQFYLTEAQRSMANNSAVYEQKPTNEEFLDEWVALMKSRSGERGIFNRGGLMKTLPERRLKALSGFIQNGRLVGAIGTNPCGEIILQSKQFCNLSEVIARSTDTEATLLKKVRIATILGTYQSTLTNFEYLSKDWKDHCEAERLLGVSITGQWDSPAARKPGILEKLKAEAIKVNKVYAKRFGVNESTAITCVKPSGTLSQVVDSSSGMHPRHAEYYIRRVRISATDPLFKMLADQGVQYVPEVGQTMENAHTFVFEFPVKAPKGSIYKNDISAFDQLEHWKVVKKHFTEHNPSVTVSVSDDEWLPVAHWVMENWDLVGGLSFLPRDNHVYRLAPYEAINKERHDEMVKKMGTIDFSRIVLYEKDDNTEVKKELACVSGVCEVDTIPQQA</sequence>
<comment type="cofactor">
    <cofactor evidence="1">
        <name>adenosylcob(III)alamin</name>
        <dbReference type="ChEBI" id="CHEBI:18408"/>
    </cofactor>
</comment>
<evidence type="ECO:0000256" key="9">
    <source>
        <dbReference type="ARBA" id="ARBA00023157"/>
    </source>
</evidence>
<comment type="catalytic activity">
    <reaction evidence="12">
        <text>a 2'-deoxyribonucleoside 5'-triphosphate + [thioredoxin]-disulfide + H2O = a ribonucleoside 5'-triphosphate + [thioredoxin]-dithiol</text>
        <dbReference type="Rhea" id="RHEA:12701"/>
        <dbReference type="Rhea" id="RHEA-COMP:10698"/>
        <dbReference type="Rhea" id="RHEA-COMP:10700"/>
        <dbReference type="ChEBI" id="CHEBI:15377"/>
        <dbReference type="ChEBI" id="CHEBI:29950"/>
        <dbReference type="ChEBI" id="CHEBI:50058"/>
        <dbReference type="ChEBI" id="CHEBI:61557"/>
        <dbReference type="ChEBI" id="CHEBI:61560"/>
        <dbReference type="EC" id="1.17.4.2"/>
    </reaction>
</comment>
<evidence type="ECO:0000256" key="5">
    <source>
        <dbReference type="ARBA" id="ARBA00022705"/>
    </source>
</evidence>
<dbReference type="InterPro" id="IPR054158">
    <property type="entry name" value="RNR-II_ins_dom"/>
</dbReference>
<keyword evidence="7 13" id="KW-0067">ATP-binding</keyword>
<dbReference type="PANTHER" id="PTHR43371">
    <property type="entry name" value="VITAMIN B12-DEPENDENT RIBONUCLEOTIDE REDUCTASE"/>
    <property type="match status" value="1"/>
</dbReference>
<dbReference type="GO" id="GO:0031419">
    <property type="term" value="F:cobalamin binding"/>
    <property type="evidence" value="ECO:0007669"/>
    <property type="project" value="UniProtKB-KW"/>
</dbReference>
<keyword evidence="8" id="KW-0560">Oxidoreductase</keyword>
<proteinExistence type="inferred from homology"/>
<evidence type="ECO:0000256" key="10">
    <source>
        <dbReference type="ARBA" id="ARBA00023284"/>
    </source>
</evidence>
<comment type="caution">
    <text evidence="15">The sequence shown here is derived from an EMBL/GenBank/DDBJ whole genome shotgun (WGS) entry which is preliminary data.</text>
</comment>
<evidence type="ECO:0000256" key="11">
    <source>
        <dbReference type="ARBA" id="ARBA00023285"/>
    </source>
</evidence>
<evidence type="ECO:0000256" key="13">
    <source>
        <dbReference type="PROSITE-ProRule" id="PRU00492"/>
    </source>
</evidence>
<keyword evidence="9" id="KW-1015">Disulfide bond</keyword>
<evidence type="ECO:0000256" key="6">
    <source>
        <dbReference type="ARBA" id="ARBA00022741"/>
    </source>
</evidence>
<dbReference type="Proteomes" id="UP000178168">
    <property type="component" value="Unassembled WGS sequence"/>
</dbReference>
<dbReference type="GO" id="GO:0006260">
    <property type="term" value="P:DNA replication"/>
    <property type="evidence" value="ECO:0007669"/>
    <property type="project" value="UniProtKB-KW"/>
</dbReference>
<dbReference type="InterPro" id="IPR005144">
    <property type="entry name" value="ATP-cone_dom"/>
</dbReference>